<accession>A0A518DCC5</accession>
<dbReference type="InterPro" id="IPR004291">
    <property type="entry name" value="Transposase_IS66_central"/>
</dbReference>
<dbReference type="PANTHER" id="PTHR33678">
    <property type="entry name" value="BLL1576 PROTEIN"/>
    <property type="match status" value="1"/>
</dbReference>
<dbReference type="AlphaFoldDB" id="A0A518DCC5"/>
<protein>
    <submittedName>
        <fullName evidence="2">Transposase IS66 family protein</fullName>
    </submittedName>
</protein>
<dbReference type="Proteomes" id="UP000317429">
    <property type="component" value="Chromosome"/>
</dbReference>
<reference evidence="2 3" key="1">
    <citation type="submission" date="2019-02" db="EMBL/GenBank/DDBJ databases">
        <title>Deep-cultivation of Planctomycetes and their phenomic and genomic characterization uncovers novel biology.</title>
        <authorList>
            <person name="Wiegand S."/>
            <person name="Jogler M."/>
            <person name="Boedeker C."/>
            <person name="Pinto D."/>
            <person name="Vollmers J."/>
            <person name="Rivas-Marin E."/>
            <person name="Kohn T."/>
            <person name="Peeters S.H."/>
            <person name="Heuer A."/>
            <person name="Rast P."/>
            <person name="Oberbeckmann S."/>
            <person name="Bunk B."/>
            <person name="Jeske O."/>
            <person name="Meyerdierks A."/>
            <person name="Storesund J.E."/>
            <person name="Kallscheuer N."/>
            <person name="Luecker S."/>
            <person name="Lage O.M."/>
            <person name="Pohl T."/>
            <person name="Merkel B.J."/>
            <person name="Hornburger P."/>
            <person name="Mueller R.-W."/>
            <person name="Bruemmer F."/>
            <person name="Labrenz M."/>
            <person name="Spormann A.M."/>
            <person name="Op den Camp H."/>
            <person name="Overmann J."/>
            <person name="Amann R."/>
            <person name="Jetten M.S.M."/>
            <person name="Mascher T."/>
            <person name="Medema M.H."/>
            <person name="Devos D.P."/>
            <person name="Kaster A.-K."/>
            <person name="Ovreas L."/>
            <person name="Rohde M."/>
            <person name="Galperin M.Y."/>
            <person name="Jogler C."/>
        </authorList>
    </citation>
    <scope>NUCLEOTIDE SEQUENCE [LARGE SCALE GENOMIC DNA]</scope>
    <source>
        <strain evidence="2 3">Pla175</strain>
    </source>
</reference>
<dbReference type="EMBL" id="CP036291">
    <property type="protein sequence ID" value="QDU89132.1"/>
    <property type="molecule type" value="Genomic_DNA"/>
</dbReference>
<keyword evidence="3" id="KW-1185">Reference proteome</keyword>
<proteinExistence type="predicted"/>
<dbReference type="KEGG" id="pnd:Pla175_25180"/>
<sequence>MLQRVQWCWAHLQRDFQALIDSPDPQAQRLGRDLMRPTEALFCWWRRVRDGTLTRRGLRQKMAPVRREVEALLLRGAFSGNPRLMGMCEGLHKNRAWLWSFVDVEGVEPTNNSSERALRHAVIWRKLSFGTQSAAGSRFVERMLTVIETCRQQTRNPLAYLTQAITAQLHRRDPPSLLHGV</sequence>
<evidence type="ECO:0000313" key="2">
    <source>
        <dbReference type="EMBL" id="QDU89132.1"/>
    </source>
</evidence>
<feature type="domain" description="Transposase IS66 central" evidence="1">
    <location>
        <begin position="6"/>
        <end position="136"/>
    </location>
</feature>
<evidence type="ECO:0000313" key="3">
    <source>
        <dbReference type="Proteomes" id="UP000317429"/>
    </source>
</evidence>
<organism evidence="2 3">
    <name type="scientific">Pirellulimonas nuda</name>
    <dbReference type="NCBI Taxonomy" id="2528009"/>
    <lineage>
        <taxon>Bacteria</taxon>
        <taxon>Pseudomonadati</taxon>
        <taxon>Planctomycetota</taxon>
        <taxon>Planctomycetia</taxon>
        <taxon>Pirellulales</taxon>
        <taxon>Lacipirellulaceae</taxon>
        <taxon>Pirellulimonas</taxon>
    </lineage>
</organism>
<evidence type="ECO:0000259" key="1">
    <source>
        <dbReference type="Pfam" id="PF03050"/>
    </source>
</evidence>
<gene>
    <name evidence="2" type="ORF">Pla175_25180</name>
</gene>
<dbReference type="InterPro" id="IPR052344">
    <property type="entry name" value="Transposase-related"/>
</dbReference>
<dbReference type="PANTHER" id="PTHR33678:SF2">
    <property type="match status" value="1"/>
</dbReference>
<name>A0A518DCC5_9BACT</name>
<dbReference type="Pfam" id="PF03050">
    <property type="entry name" value="DDE_Tnp_IS66"/>
    <property type="match status" value="1"/>
</dbReference>